<protein>
    <submittedName>
        <fullName evidence="2">Glycolate transporter</fullName>
    </submittedName>
</protein>
<evidence type="ECO:0000256" key="1">
    <source>
        <dbReference type="SAM" id="Phobius"/>
    </source>
</evidence>
<dbReference type="EMBL" id="UFZQ01000001">
    <property type="protein sequence ID" value="STE83524.1"/>
    <property type="molecule type" value="Genomic_DNA"/>
</dbReference>
<proteinExistence type="predicted"/>
<organism evidence="2 3">
    <name type="scientific">Escherichia coli</name>
    <dbReference type="NCBI Taxonomy" id="562"/>
    <lineage>
        <taxon>Bacteria</taxon>
        <taxon>Pseudomonadati</taxon>
        <taxon>Pseudomonadota</taxon>
        <taxon>Gammaproteobacteria</taxon>
        <taxon>Enterobacterales</taxon>
        <taxon>Enterobacteriaceae</taxon>
        <taxon>Escherichia</taxon>
    </lineage>
</organism>
<evidence type="ECO:0000313" key="3">
    <source>
        <dbReference type="Proteomes" id="UP000255460"/>
    </source>
</evidence>
<keyword evidence="1" id="KW-1133">Transmembrane helix</keyword>
<feature type="transmembrane region" description="Helical" evidence="1">
    <location>
        <begin position="12"/>
        <end position="35"/>
    </location>
</feature>
<keyword evidence="1" id="KW-0812">Transmembrane</keyword>
<dbReference type="Proteomes" id="UP000255460">
    <property type="component" value="Unassembled WGS sequence"/>
</dbReference>
<keyword evidence="1" id="KW-0472">Membrane</keyword>
<dbReference type="AlphaFoldDB" id="A0A376KLA5"/>
<reference evidence="2 3" key="1">
    <citation type="submission" date="2018-06" db="EMBL/GenBank/DDBJ databases">
        <authorList>
            <consortium name="Pathogen Informatics"/>
            <person name="Doyle S."/>
        </authorList>
    </citation>
    <scope>NUCLEOTIDE SEQUENCE [LARGE SCALE GENOMIC DNA]</scope>
    <source>
        <strain evidence="2 3">NCTC10418</strain>
    </source>
</reference>
<name>A0A376KLA5_ECOLX</name>
<sequence length="58" mass="6396">MVTWTQMYMPMGGLGLSALVALIPIIFFFVALAVLRLKGHVAGAINPYLIYPDCDIRL</sequence>
<evidence type="ECO:0000313" key="2">
    <source>
        <dbReference type="EMBL" id="STE83524.1"/>
    </source>
</evidence>
<gene>
    <name evidence="2" type="primary">glcA_1</name>
    <name evidence="2" type="ORF">NCTC10418_01179</name>
</gene>
<accession>A0A376KLA5</accession>